<reference evidence="7" key="1">
    <citation type="submission" date="2021-01" db="EMBL/GenBank/DDBJ databases">
        <authorList>
            <person name="Corre E."/>
            <person name="Pelletier E."/>
            <person name="Niang G."/>
            <person name="Scheremetjew M."/>
            <person name="Finn R."/>
            <person name="Kale V."/>
            <person name="Holt S."/>
            <person name="Cochrane G."/>
            <person name="Meng A."/>
            <person name="Brown T."/>
            <person name="Cohen L."/>
        </authorList>
    </citation>
    <scope>NUCLEOTIDE SEQUENCE</scope>
    <source>
        <strain evidence="7">UIO037</strain>
    </source>
</reference>
<evidence type="ECO:0000313" key="7">
    <source>
        <dbReference type="EMBL" id="CAE2272376.1"/>
    </source>
</evidence>
<keyword evidence="5 6" id="KW-0472">Membrane</keyword>
<sequence length="323" mass="37412">MKERLLVVNETLAELPLELSFSVTTLMRWMLTVQMQQSMEQQATLHGSDTSDELKRMLTDTSPYLLALTMFVSMLHMLFDFLAFKNDISFWKNNKSMRGLSLSTMLMNLFFQTVIFLYLCDNDTSWMILMSNGVGLAIEVWKLRKAVKSVDVHVPPGARFPQLRITPTDSYALSDTKLHDEEAMRYLSLVMYPLVVGYSLYSLAMETHKSFYSWLLGSIVGCVYTFGFVMMTPQLFINYKLKSTAHMPWKTFMYKSLNTFVDDLFAFIIVMPTMHRLSCLRDDVVFLVYLYQRWAYGVDKKRANEYGQVEADPAEEAVAPKRD</sequence>
<evidence type="ECO:0000256" key="2">
    <source>
        <dbReference type="ARBA" id="ARBA00009310"/>
    </source>
</evidence>
<evidence type="ECO:0000256" key="6">
    <source>
        <dbReference type="SAM" id="Phobius"/>
    </source>
</evidence>
<feature type="transmembrane region" description="Helical" evidence="6">
    <location>
        <begin position="186"/>
        <end position="205"/>
    </location>
</feature>
<dbReference type="GO" id="GO:0016020">
    <property type="term" value="C:membrane"/>
    <property type="evidence" value="ECO:0007669"/>
    <property type="project" value="UniProtKB-SubCell"/>
</dbReference>
<dbReference type="InterPro" id="IPR008429">
    <property type="entry name" value="CLPTM1"/>
</dbReference>
<feature type="transmembrane region" description="Helical" evidence="6">
    <location>
        <begin position="96"/>
        <end position="119"/>
    </location>
</feature>
<dbReference type="AlphaFoldDB" id="A0A7S4JSW0"/>
<dbReference type="GO" id="GO:0012505">
    <property type="term" value="C:endomembrane system"/>
    <property type="evidence" value="ECO:0007669"/>
    <property type="project" value="TreeGrafter"/>
</dbReference>
<accession>A0A7S4JSW0</accession>
<dbReference type="PANTHER" id="PTHR21347">
    <property type="entry name" value="CLEFT LIP AND PALATE ASSOCIATED TRANSMEMBRANE PROTEIN-RELATED"/>
    <property type="match status" value="1"/>
</dbReference>
<evidence type="ECO:0000256" key="1">
    <source>
        <dbReference type="ARBA" id="ARBA00004141"/>
    </source>
</evidence>
<evidence type="ECO:0000256" key="3">
    <source>
        <dbReference type="ARBA" id="ARBA00022692"/>
    </source>
</evidence>
<gene>
    <name evidence="7" type="ORF">CPOL0286_LOCUS17796</name>
</gene>
<keyword evidence="3 6" id="KW-0812">Transmembrane</keyword>
<comment type="similarity">
    <text evidence="2">Belongs to the CLPTM1 family.</text>
</comment>
<feature type="transmembrane region" description="Helical" evidence="6">
    <location>
        <begin position="64"/>
        <end position="84"/>
    </location>
</feature>
<dbReference type="Pfam" id="PF05602">
    <property type="entry name" value="CLPTM1"/>
    <property type="match status" value="1"/>
</dbReference>
<evidence type="ECO:0000256" key="4">
    <source>
        <dbReference type="ARBA" id="ARBA00022989"/>
    </source>
</evidence>
<evidence type="ECO:0000256" key="5">
    <source>
        <dbReference type="ARBA" id="ARBA00023136"/>
    </source>
</evidence>
<name>A0A7S4JSW0_9EUKA</name>
<dbReference type="EMBL" id="HBKO01038962">
    <property type="protein sequence ID" value="CAE2272376.1"/>
    <property type="molecule type" value="Transcribed_RNA"/>
</dbReference>
<organism evidence="7">
    <name type="scientific">Prymnesium polylepis</name>
    <dbReference type="NCBI Taxonomy" id="72548"/>
    <lineage>
        <taxon>Eukaryota</taxon>
        <taxon>Haptista</taxon>
        <taxon>Haptophyta</taxon>
        <taxon>Prymnesiophyceae</taxon>
        <taxon>Prymnesiales</taxon>
        <taxon>Prymnesiaceae</taxon>
        <taxon>Prymnesium</taxon>
    </lineage>
</organism>
<keyword evidence="4 6" id="KW-1133">Transmembrane helix</keyword>
<feature type="transmembrane region" description="Helical" evidence="6">
    <location>
        <begin position="211"/>
        <end position="231"/>
    </location>
</feature>
<comment type="subcellular location">
    <subcellularLocation>
        <location evidence="1">Membrane</location>
        <topology evidence="1">Multi-pass membrane protein</topology>
    </subcellularLocation>
</comment>
<proteinExistence type="inferred from homology"/>
<dbReference type="PANTHER" id="PTHR21347:SF0">
    <property type="entry name" value="LIPID SCRAMBLASE CLPTM1L"/>
    <property type="match status" value="1"/>
</dbReference>
<protein>
    <submittedName>
        <fullName evidence="7">Uncharacterized protein</fullName>
    </submittedName>
</protein>